<gene>
    <name evidence="2" type="primary">Dana\GF27097</name>
    <name evidence="2" type="ORF">GF27097</name>
</gene>
<dbReference type="AlphaFoldDB" id="A0A0P8XWD5"/>
<dbReference type="EMBL" id="CH902618">
    <property type="protein sequence ID" value="KPU79005.1"/>
    <property type="molecule type" value="Genomic_DNA"/>
</dbReference>
<evidence type="ECO:0008006" key="4">
    <source>
        <dbReference type="Google" id="ProtNLM"/>
    </source>
</evidence>
<reference evidence="2 3" key="1">
    <citation type="journal article" date="2007" name="Nature">
        <title>Evolution of genes and genomes on the Drosophila phylogeny.</title>
        <authorList>
            <consortium name="Drosophila 12 Genomes Consortium"/>
            <person name="Clark A.G."/>
            <person name="Eisen M.B."/>
            <person name="Smith D.R."/>
            <person name="Bergman C.M."/>
            <person name="Oliver B."/>
            <person name="Markow T.A."/>
            <person name="Kaufman T.C."/>
            <person name="Kellis M."/>
            <person name="Gelbart W."/>
            <person name="Iyer V.N."/>
            <person name="Pollard D.A."/>
            <person name="Sackton T.B."/>
            <person name="Larracuente A.M."/>
            <person name="Singh N.D."/>
            <person name="Abad J.P."/>
            <person name="Abt D.N."/>
            <person name="Adryan B."/>
            <person name="Aguade M."/>
            <person name="Akashi H."/>
            <person name="Anderson W.W."/>
            <person name="Aquadro C.F."/>
            <person name="Ardell D.H."/>
            <person name="Arguello R."/>
            <person name="Artieri C.G."/>
            <person name="Barbash D.A."/>
            <person name="Barker D."/>
            <person name="Barsanti P."/>
            <person name="Batterham P."/>
            <person name="Batzoglou S."/>
            <person name="Begun D."/>
            <person name="Bhutkar A."/>
            <person name="Blanco E."/>
            <person name="Bosak S.A."/>
            <person name="Bradley R.K."/>
            <person name="Brand A.D."/>
            <person name="Brent M.R."/>
            <person name="Brooks A.N."/>
            <person name="Brown R.H."/>
            <person name="Butlin R.K."/>
            <person name="Caggese C."/>
            <person name="Calvi B.R."/>
            <person name="Bernardo de Carvalho A."/>
            <person name="Caspi A."/>
            <person name="Castrezana S."/>
            <person name="Celniker S.E."/>
            <person name="Chang J.L."/>
            <person name="Chapple C."/>
            <person name="Chatterji S."/>
            <person name="Chinwalla A."/>
            <person name="Civetta A."/>
            <person name="Clifton S.W."/>
            <person name="Comeron J.M."/>
            <person name="Costello J.C."/>
            <person name="Coyne J.A."/>
            <person name="Daub J."/>
            <person name="David R.G."/>
            <person name="Delcher A.L."/>
            <person name="Delehaunty K."/>
            <person name="Do C.B."/>
            <person name="Ebling H."/>
            <person name="Edwards K."/>
            <person name="Eickbush T."/>
            <person name="Evans J.D."/>
            <person name="Filipski A."/>
            <person name="Findeiss S."/>
            <person name="Freyhult E."/>
            <person name="Fulton L."/>
            <person name="Fulton R."/>
            <person name="Garcia A.C."/>
            <person name="Gardiner A."/>
            <person name="Garfield D.A."/>
            <person name="Garvin B.E."/>
            <person name="Gibson G."/>
            <person name="Gilbert D."/>
            <person name="Gnerre S."/>
            <person name="Godfrey J."/>
            <person name="Good R."/>
            <person name="Gotea V."/>
            <person name="Gravely B."/>
            <person name="Greenberg A.J."/>
            <person name="Griffiths-Jones S."/>
            <person name="Gross S."/>
            <person name="Guigo R."/>
            <person name="Gustafson E.A."/>
            <person name="Haerty W."/>
            <person name="Hahn M.W."/>
            <person name="Halligan D.L."/>
            <person name="Halpern A.L."/>
            <person name="Halter G.M."/>
            <person name="Han M.V."/>
            <person name="Heger A."/>
            <person name="Hillier L."/>
            <person name="Hinrichs A.S."/>
            <person name="Holmes I."/>
            <person name="Hoskins R.A."/>
            <person name="Hubisz M.J."/>
            <person name="Hultmark D."/>
            <person name="Huntley M.A."/>
            <person name="Jaffe D.B."/>
            <person name="Jagadeeshan S."/>
            <person name="Jeck W.R."/>
            <person name="Johnson J."/>
            <person name="Jones C.D."/>
            <person name="Jordan W.C."/>
            <person name="Karpen G.H."/>
            <person name="Kataoka E."/>
            <person name="Keightley P.D."/>
            <person name="Kheradpour P."/>
            <person name="Kirkness E.F."/>
            <person name="Koerich L.B."/>
            <person name="Kristiansen K."/>
            <person name="Kudrna D."/>
            <person name="Kulathinal R.J."/>
            <person name="Kumar S."/>
            <person name="Kwok R."/>
            <person name="Lander E."/>
            <person name="Langley C.H."/>
            <person name="Lapoint R."/>
            <person name="Lazzaro B.P."/>
            <person name="Lee S.J."/>
            <person name="Levesque L."/>
            <person name="Li R."/>
            <person name="Lin C.F."/>
            <person name="Lin M.F."/>
            <person name="Lindblad-Toh K."/>
            <person name="Llopart A."/>
            <person name="Long M."/>
            <person name="Low L."/>
            <person name="Lozovsky E."/>
            <person name="Lu J."/>
            <person name="Luo M."/>
            <person name="Machado C.A."/>
            <person name="Makalowski W."/>
            <person name="Marzo M."/>
            <person name="Matsuda M."/>
            <person name="Matzkin L."/>
            <person name="McAllister B."/>
            <person name="McBride C.S."/>
            <person name="McKernan B."/>
            <person name="McKernan K."/>
            <person name="Mendez-Lago M."/>
            <person name="Minx P."/>
            <person name="Mollenhauer M.U."/>
            <person name="Montooth K."/>
            <person name="Mount S.M."/>
            <person name="Mu X."/>
            <person name="Myers E."/>
            <person name="Negre B."/>
            <person name="Newfeld S."/>
            <person name="Nielsen R."/>
            <person name="Noor M.A."/>
            <person name="O'Grady P."/>
            <person name="Pachter L."/>
            <person name="Papaceit M."/>
            <person name="Parisi M.J."/>
            <person name="Parisi M."/>
            <person name="Parts L."/>
            <person name="Pedersen J.S."/>
            <person name="Pesole G."/>
            <person name="Phillippy A.M."/>
            <person name="Ponting C.P."/>
            <person name="Pop M."/>
            <person name="Porcelli D."/>
            <person name="Powell J.R."/>
            <person name="Prohaska S."/>
            <person name="Pruitt K."/>
            <person name="Puig M."/>
            <person name="Quesneville H."/>
            <person name="Ram K.R."/>
            <person name="Rand D."/>
            <person name="Rasmussen M.D."/>
            <person name="Reed L.K."/>
            <person name="Reenan R."/>
            <person name="Reily A."/>
            <person name="Remington K.A."/>
            <person name="Rieger T.T."/>
            <person name="Ritchie M.G."/>
            <person name="Robin C."/>
            <person name="Rogers Y.H."/>
            <person name="Rohde C."/>
            <person name="Rozas J."/>
            <person name="Rubenfield M.J."/>
            <person name="Ruiz A."/>
            <person name="Russo S."/>
            <person name="Salzberg S.L."/>
            <person name="Sanchez-Gracia A."/>
            <person name="Saranga D.J."/>
            <person name="Sato H."/>
            <person name="Schaeffer S.W."/>
            <person name="Schatz M.C."/>
            <person name="Schlenke T."/>
            <person name="Schwartz R."/>
            <person name="Segarra C."/>
            <person name="Singh R.S."/>
            <person name="Sirot L."/>
            <person name="Sirota M."/>
            <person name="Sisneros N.B."/>
            <person name="Smith C.D."/>
            <person name="Smith T.F."/>
            <person name="Spieth J."/>
            <person name="Stage D.E."/>
            <person name="Stark A."/>
            <person name="Stephan W."/>
            <person name="Strausberg R.L."/>
            <person name="Strempel S."/>
            <person name="Sturgill D."/>
            <person name="Sutton G."/>
            <person name="Sutton G.G."/>
            <person name="Tao W."/>
            <person name="Teichmann S."/>
            <person name="Tobari Y.N."/>
            <person name="Tomimura Y."/>
            <person name="Tsolas J.M."/>
            <person name="Valente V.L."/>
            <person name="Venter E."/>
            <person name="Venter J.C."/>
            <person name="Vicario S."/>
            <person name="Vieira F.G."/>
            <person name="Vilella A.J."/>
            <person name="Villasante A."/>
            <person name="Walenz B."/>
            <person name="Wang J."/>
            <person name="Wasserman M."/>
            <person name="Watts T."/>
            <person name="Wilson D."/>
            <person name="Wilson R.K."/>
            <person name="Wing R.A."/>
            <person name="Wolfner M.F."/>
            <person name="Wong A."/>
            <person name="Wong G.K."/>
            <person name="Wu C.I."/>
            <person name="Wu G."/>
            <person name="Yamamoto D."/>
            <person name="Yang H.P."/>
            <person name="Yang S.P."/>
            <person name="Yorke J.A."/>
            <person name="Yoshida K."/>
            <person name="Zdobnov E."/>
            <person name="Zhang P."/>
            <person name="Zhang Y."/>
            <person name="Zimin A.V."/>
            <person name="Baldwin J."/>
            <person name="Abdouelleil A."/>
            <person name="Abdulkadir J."/>
            <person name="Abebe A."/>
            <person name="Abera B."/>
            <person name="Abreu J."/>
            <person name="Acer S.C."/>
            <person name="Aftuck L."/>
            <person name="Alexander A."/>
            <person name="An P."/>
            <person name="Anderson E."/>
            <person name="Anderson S."/>
            <person name="Arachi H."/>
            <person name="Azer M."/>
            <person name="Bachantsang P."/>
            <person name="Barry A."/>
            <person name="Bayul T."/>
            <person name="Berlin A."/>
            <person name="Bessette D."/>
            <person name="Bloom T."/>
            <person name="Blye J."/>
            <person name="Boguslavskiy L."/>
            <person name="Bonnet C."/>
            <person name="Boukhgalter B."/>
            <person name="Bourzgui I."/>
            <person name="Brown A."/>
            <person name="Cahill P."/>
            <person name="Channer S."/>
            <person name="Cheshatsang Y."/>
            <person name="Chuda L."/>
            <person name="Citroen M."/>
            <person name="Collymore A."/>
            <person name="Cooke P."/>
            <person name="Costello M."/>
            <person name="D'Aco K."/>
            <person name="Daza R."/>
            <person name="De Haan G."/>
            <person name="DeGray S."/>
            <person name="DeMaso C."/>
            <person name="Dhargay N."/>
            <person name="Dooley K."/>
            <person name="Dooley E."/>
            <person name="Doricent M."/>
            <person name="Dorje P."/>
            <person name="Dorjee K."/>
            <person name="Dupes A."/>
            <person name="Elong R."/>
            <person name="Falk J."/>
            <person name="Farina A."/>
            <person name="Faro S."/>
            <person name="Ferguson D."/>
            <person name="Fisher S."/>
            <person name="Foley C.D."/>
            <person name="Franke A."/>
            <person name="Friedrich D."/>
            <person name="Gadbois L."/>
            <person name="Gearin G."/>
            <person name="Gearin C.R."/>
            <person name="Giannoukos G."/>
            <person name="Goode T."/>
            <person name="Graham J."/>
            <person name="Grandbois E."/>
            <person name="Grewal S."/>
            <person name="Gyaltsen K."/>
            <person name="Hafez N."/>
            <person name="Hagos B."/>
            <person name="Hall J."/>
            <person name="Henson C."/>
            <person name="Hollinger A."/>
            <person name="Honan T."/>
            <person name="Huard M.D."/>
            <person name="Hughes L."/>
            <person name="Hurhula B."/>
            <person name="Husby M.E."/>
            <person name="Kamat A."/>
            <person name="Kanga B."/>
            <person name="Kashin S."/>
            <person name="Khazanovich D."/>
            <person name="Kisner P."/>
            <person name="Lance K."/>
            <person name="Lara M."/>
            <person name="Lee W."/>
            <person name="Lennon N."/>
            <person name="Letendre F."/>
            <person name="LeVine R."/>
            <person name="Lipovsky A."/>
            <person name="Liu X."/>
            <person name="Liu J."/>
            <person name="Liu S."/>
            <person name="Lokyitsang T."/>
            <person name="Lokyitsang Y."/>
            <person name="Lubonja R."/>
            <person name="Lui A."/>
            <person name="MacDonald P."/>
            <person name="Magnisalis V."/>
            <person name="Maru K."/>
            <person name="Matthews C."/>
            <person name="McCusker W."/>
            <person name="McDonough S."/>
            <person name="Mehta T."/>
            <person name="Meldrim J."/>
            <person name="Meneus L."/>
            <person name="Mihai O."/>
            <person name="Mihalev A."/>
            <person name="Mihova T."/>
            <person name="Mittelman R."/>
            <person name="Mlenga V."/>
            <person name="Montmayeur A."/>
            <person name="Mulrain L."/>
            <person name="Navidi A."/>
            <person name="Naylor J."/>
            <person name="Negash T."/>
            <person name="Nguyen T."/>
            <person name="Nguyen N."/>
            <person name="Nicol R."/>
            <person name="Norbu C."/>
            <person name="Norbu N."/>
            <person name="Novod N."/>
            <person name="O'Neill B."/>
            <person name="Osman S."/>
            <person name="Markiewicz E."/>
            <person name="Oyono O.L."/>
            <person name="Patti C."/>
            <person name="Phunkhang P."/>
            <person name="Pierre F."/>
            <person name="Priest M."/>
            <person name="Raghuraman S."/>
            <person name="Rege F."/>
            <person name="Reyes R."/>
            <person name="Rise C."/>
            <person name="Rogov P."/>
            <person name="Ross K."/>
            <person name="Ryan E."/>
            <person name="Settipalli S."/>
            <person name="Shea T."/>
            <person name="Sherpa N."/>
            <person name="Shi L."/>
            <person name="Shih D."/>
            <person name="Sparrow T."/>
            <person name="Spaulding J."/>
            <person name="Stalker J."/>
            <person name="Stange-Thomann N."/>
            <person name="Stavropoulos S."/>
            <person name="Stone C."/>
            <person name="Strader C."/>
            <person name="Tesfaye S."/>
            <person name="Thomson T."/>
            <person name="Thoulutsang Y."/>
            <person name="Thoulutsang D."/>
            <person name="Topham K."/>
            <person name="Topping I."/>
            <person name="Tsamla T."/>
            <person name="Vassiliev H."/>
            <person name="Vo A."/>
            <person name="Wangchuk T."/>
            <person name="Wangdi T."/>
            <person name="Weiand M."/>
            <person name="Wilkinson J."/>
            <person name="Wilson A."/>
            <person name="Yadav S."/>
            <person name="Young G."/>
            <person name="Yu Q."/>
            <person name="Zembek L."/>
            <person name="Zhong D."/>
            <person name="Zimmer A."/>
            <person name="Zwirko Z."/>
            <person name="Jaffe D.B."/>
            <person name="Alvarez P."/>
            <person name="Brockman W."/>
            <person name="Butler J."/>
            <person name="Chin C."/>
            <person name="Gnerre S."/>
            <person name="Grabherr M."/>
            <person name="Kleber M."/>
            <person name="Mauceli E."/>
            <person name="MacCallum I."/>
        </authorList>
    </citation>
    <scope>NUCLEOTIDE SEQUENCE [LARGE SCALE GENOMIC DNA]</scope>
    <source>
        <strain evidence="3">Tucson 14024-0371.13</strain>
    </source>
</reference>
<protein>
    <recommendedName>
        <fullName evidence="4">Kazal-like domain-containing protein</fullName>
    </recommendedName>
</protein>
<name>A0A0P8XWD5_DROAN</name>
<sequence>MKVVAIFLIWLAYSQGASVPPKSCPLETSCGKGNSSTEICGLDEELGCIRKYPSKCHLNIAACQAGKNFTDFSDVYCSMESYVCEQSPTYERWTIFFGYEND</sequence>
<evidence type="ECO:0000313" key="2">
    <source>
        <dbReference type="EMBL" id="KPU79005.1"/>
    </source>
</evidence>
<organism evidence="2 3">
    <name type="scientific">Drosophila ananassae</name>
    <name type="common">Fruit fly</name>
    <dbReference type="NCBI Taxonomy" id="7217"/>
    <lineage>
        <taxon>Eukaryota</taxon>
        <taxon>Metazoa</taxon>
        <taxon>Ecdysozoa</taxon>
        <taxon>Arthropoda</taxon>
        <taxon>Hexapoda</taxon>
        <taxon>Insecta</taxon>
        <taxon>Pterygota</taxon>
        <taxon>Neoptera</taxon>
        <taxon>Endopterygota</taxon>
        <taxon>Diptera</taxon>
        <taxon>Brachycera</taxon>
        <taxon>Muscomorpha</taxon>
        <taxon>Ephydroidea</taxon>
        <taxon>Drosophilidae</taxon>
        <taxon>Drosophila</taxon>
        <taxon>Sophophora</taxon>
    </lineage>
</organism>
<evidence type="ECO:0000256" key="1">
    <source>
        <dbReference type="SAM" id="SignalP"/>
    </source>
</evidence>
<feature type="chain" id="PRO_5006154205" description="Kazal-like domain-containing protein" evidence="1">
    <location>
        <begin position="17"/>
        <end position="102"/>
    </location>
</feature>
<keyword evidence="3" id="KW-1185">Reference proteome</keyword>
<dbReference type="Proteomes" id="UP000007801">
    <property type="component" value="Unassembled WGS sequence"/>
</dbReference>
<proteinExistence type="predicted"/>
<dbReference type="KEGG" id="dan:26514506"/>
<accession>A0A0P8XWD5</accession>
<dbReference type="OrthoDB" id="7901105at2759"/>
<keyword evidence="1" id="KW-0732">Signal</keyword>
<evidence type="ECO:0000313" key="3">
    <source>
        <dbReference type="Proteomes" id="UP000007801"/>
    </source>
</evidence>
<dbReference type="Gene3D" id="3.30.60.30">
    <property type="match status" value="1"/>
</dbReference>
<dbReference type="InParanoid" id="A0A0P8XWD5"/>
<feature type="signal peptide" evidence="1">
    <location>
        <begin position="1"/>
        <end position="16"/>
    </location>
</feature>
<dbReference type="GeneID" id="26514506"/>